<feature type="compositionally biased region" description="Pro residues" evidence="1">
    <location>
        <begin position="159"/>
        <end position="169"/>
    </location>
</feature>
<evidence type="ECO:0000313" key="4">
    <source>
        <dbReference type="Proteomes" id="UP000694429"/>
    </source>
</evidence>
<feature type="compositionally biased region" description="Basic and acidic residues" evidence="1">
    <location>
        <begin position="147"/>
        <end position="156"/>
    </location>
</feature>
<evidence type="ECO:0000313" key="3">
    <source>
        <dbReference type="Ensembl" id="ENSCAFP00030012513.1"/>
    </source>
</evidence>
<protein>
    <submittedName>
        <fullName evidence="3">Defensin beta 129</fullName>
    </submittedName>
</protein>
<reference evidence="3" key="1">
    <citation type="submission" date="2019-03" db="EMBL/GenBank/DDBJ databases">
        <authorList>
            <person name="Warren W.C."/>
            <person name="Johnson G.S."/>
        </authorList>
    </citation>
    <scope>NUCLEOTIDE SEQUENCE [LARGE SCALE GENOMIC DNA]</scope>
    <source>
        <strain evidence="3">Basenji</strain>
    </source>
</reference>
<dbReference type="OrthoDB" id="9607806at2759"/>
<dbReference type="Proteomes" id="UP000694429">
    <property type="component" value="Chromosome 24"/>
</dbReference>
<dbReference type="Ensembl" id="ENSCAFT00030014348.1">
    <property type="protein sequence ID" value="ENSCAFP00030012513.1"/>
    <property type="gene ID" value="ENSCAFG00030007809.1"/>
</dbReference>
<name>A0A8C0MJ06_CANLF</name>
<feature type="signal peptide" evidence="2">
    <location>
        <begin position="1"/>
        <end position="19"/>
    </location>
</feature>
<evidence type="ECO:0000256" key="2">
    <source>
        <dbReference type="SAM" id="SignalP"/>
    </source>
</evidence>
<gene>
    <name evidence="3" type="primary">DEFB129</name>
</gene>
<sequence length="182" mass="20484">MKLLFTIFASLMLQYQVNTEYFGLRRCLMGFGRCRDHCAMAEKEIQKCKKKKCCIGPKVVQMIKNYMQNEMSHTLEGSQEQLPINKNFDVEMQTKNRILSLLPKSKSISPFANVSTLIISNTTNINSVIANPVFSGKTSHTAISTKSDTKERRDSDTDSPPPAPPPALPTPWLEPEETDEQG</sequence>
<dbReference type="AlphaFoldDB" id="A0A8C0MJ06"/>
<organism evidence="3 4">
    <name type="scientific">Canis lupus familiaris</name>
    <name type="common">Dog</name>
    <name type="synonym">Canis familiaris</name>
    <dbReference type="NCBI Taxonomy" id="9615"/>
    <lineage>
        <taxon>Eukaryota</taxon>
        <taxon>Metazoa</taxon>
        <taxon>Chordata</taxon>
        <taxon>Craniata</taxon>
        <taxon>Vertebrata</taxon>
        <taxon>Euteleostomi</taxon>
        <taxon>Mammalia</taxon>
        <taxon>Eutheria</taxon>
        <taxon>Laurasiatheria</taxon>
        <taxon>Carnivora</taxon>
        <taxon>Caniformia</taxon>
        <taxon>Canidae</taxon>
        <taxon>Canis</taxon>
    </lineage>
</organism>
<evidence type="ECO:0000256" key="1">
    <source>
        <dbReference type="SAM" id="MobiDB-lite"/>
    </source>
</evidence>
<keyword evidence="2" id="KW-0732">Signal</keyword>
<feature type="region of interest" description="Disordered" evidence="1">
    <location>
        <begin position="137"/>
        <end position="182"/>
    </location>
</feature>
<feature type="chain" id="PRO_5034283326" evidence="2">
    <location>
        <begin position="20"/>
        <end position="182"/>
    </location>
</feature>
<accession>A0A8C0MJ06</accession>
<proteinExistence type="predicted"/>
<feature type="compositionally biased region" description="Polar residues" evidence="1">
    <location>
        <begin position="137"/>
        <end position="146"/>
    </location>
</feature>
<reference evidence="3" key="2">
    <citation type="submission" date="2025-08" db="UniProtKB">
        <authorList>
            <consortium name="Ensembl"/>
        </authorList>
    </citation>
    <scope>IDENTIFICATION</scope>
</reference>